<dbReference type="EC" id="2.4.1.25" evidence="4"/>
<evidence type="ECO:0000256" key="3">
    <source>
        <dbReference type="ARBA" id="ARBA00005684"/>
    </source>
</evidence>
<dbReference type="InterPro" id="IPR003385">
    <property type="entry name" value="Glyco_hydro_77"/>
</dbReference>
<feature type="domain" description="CBM20" evidence="12">
    <location>
        <begin position="131"/>
        <end position="239"/>
    </location>
</feature>
<dbReference type="SUPFAM" id="SSF51445">
    <property type="entry name" value="(Trans)glycosidases"/>
    <property type="match status" value="1"/>
</dbReference>
<dbReference type="AlphaFoldDB" id="A0A1I0MEN8"/>
<dbReference type="InterPro" id="IPR013784">
    <property type="entry name" value="Carb-bd-like_fold"/>
</dbReference>
<dbReference type="InterPro" id="IPR013783">
    <property type="entry name" value="Ig-like_fold"/>
</dbReference>
<evidence type="ECO:0000256" key="1">
    <source>
        <dbReference type="ARBA" id="ARBA00000439"/>
    </source>
</evidence>
<evidence type="ECO:0000256" key="7">
    <source>
        <dbReference type="ARBA" id="ARBA00022676"/>
    </source>
</evidence>
<dbReference type="Gene3D" id="3.20.20.80">
    <property type="entry name" value="Glycosidases"/>
    <property type="match status" value="3"/>
</dbReference>
<organism evidence="13 14">
    <name type="scientific">Prevotella aff. ruminicola Tc2-24</name>
    <dbReference type="NCBI Taxonomy" id="81582"/>
    <lineage>
        <taxon>Bacteria</taxon>
        <taxon>Pseudomonadati</taxon>
        <taxon>Bacteroidota</taxon>
        <taxon>Bacteroidia</taxon>
        <taxon>Bacteroidales</taxon>
        <taxon>Prevotellaceae</taxon>
        <taxon>Prevotella</taxon>
    </lineage>
</organism>
<evidence type="ECO:0000256" key="6">
    <source>
        <dbReference type="ARBA" id="ARBA00022490"/>
    </source>
</evidence>
<keyword evidence="8 13" id="KW-0808">Transferase</keyword>
<evidence type="ECO:0000256" key="9">
    <source>
        <dbReference type="ARBA" id="ARBA00023277"/>
    </source>
</evidence>
<evidence type="ECO:0000256" key="8">
    <source>
        <dbReference type="ARBA" id="ARBA00022679"/>
    </source>
</evidence>
<evidence type="ECO:0000313" key="14">
    <source>
        <dbReference type="Proteomes" id="UP000199373"/>
    </source>
</evidence>
<comment type="catalytic activity">
    <reaction evidence="1">
        <text>Transfers a segment of a (1-&gt;4)-alpha-D-glucan to a new position in an acceptor, which may be glucose or a (1-&gt;4)-alpha-D-glucan.</text>
        <dbReference type="EC" id="2.4.1.25"/>
    </reaction>
</comment>
<dbReference type="InterPro" id="IPR017853">
    <property type="entry name" value="GH"/>
</dbReference>
<evidence type="ECO:0000256" key="11">
    <source>
        <dbReference type="ARBA" id="ARBA00031501"/>
    </source>
</evidence>
<dbReference type="GO" id="GO:0005737">
    <property type="term" value="C:cytoplasm"/>
    <property type="evidence" value="ECO:0007669"/>
    <property type="project" value="UniProtKB-SubCell"/>
</dbReference>
<dbReference type="GO" id="GO:0005975">
    <property type="term" value="P:carbohydrate metabolic process"/>
    <property type="evidence" value="ECO:0007669"/>
    <property type="project" value="InterPro"/>
</dbReference>
<keyword evidence="14" id="KW-1185">Reference proteome</keyword>
<evidence type="ECO:0000256" key="5">
    <source>
        <dbReference type="ARBA" id="ARBA00020295"/>
    </source>
</evidence>
<protein>
    <recommendedName>
        <fullName evidence="5">4-alpha-glucanotransferase</fullName>
        <ecNumber evidence="4">2.4.1.25</ecNumber>
    </recommendedName>
    <alternativeName>
        <fullName evidence="10">Amylomaltase</fullName>
    </alternativeName>
    <alternativeName>
        <fullName evidence="11">Disproportionating enzyme</fullName>
    </alternativeName>
</protein>
<keyword evidence="9" id="KW-0119">Carbohydrate metabolism</keyword>
<dbReference type="Pfam" id="PF00686">
    <property type="entry name" value="CBM_20"/>
    <property type="match status" value="1"/>
</dbReference>
<evidence type="ECO:0000256" key="2">
    <source>
        <dbReference type="ARBA" id="ARBA00004496"/>
    </source>
</evidence>
<dbReference type="PANTHER" id="PTHR32518:SF3">
    <property type="entry name" value="4-ALPHA-GLUCANOTRANSFERASE"/>
    <property type="match status" value="1"/>
</dbReference>
<name>A0A1I0MEN8_9BACT</name>
<dbReference type="Pfam" id="PF02446">
    <property type="entry name" value="Glyco_hydro_77"/>
    <property type="match status" value="2"/>
</dbReference>
<dbReference type="SUPFAM" id="SSF49452">
    <property type="entry name" value="Starch-binding domain-like"/>
    <property type="match status" value="1"/>
</dbReference>
<dbReference type="Proteomes" id="UP000199373">
    <property type="component" value="Unassembled WGS sequence"/>
</dbReference>
<dbReference type="Gene3D" id="2.60.40.10">
    <property type="entry name" value="Immunoglobulins"/>
    <property type="match status" value="1"/>
</dbReference>
<comment type="subcellular location">
    <subcellularLocation>
        <location evidence="2">Cytoplasm</location>
    </subcellularLocation>
</comment>
<keyword evidence="6" id="KW-0963">Cytoplasm</keyword>
<evidence type="ECO:0000259" key="12">
    <source>
        <dbReference type="PROSITE" id="PS51166"/>
    </source>
</evidence>
<dbReference type="PANTHER" id="PTHR32518">
    <property type="match status" value="1"/>
</dbReference>
<proteinExistence type="inferred from homology"/>
<accession>A0A1I0MEN8</accession>
<evidence type="ECO:0000256" key="10">
    <source>
        <dbReference type="ARBA" id="ARBA00031423"/>
    </source>
</evidence>
<reference evidence="13 14" key="1">
    <citation type="submission" date="2016-10" db="EMBL/GenBank/DDBJ databases">
        <authorList>
            <person name="de Groot N.N."/>
        </authorList>
    </citation>
    <scope>NUCLEOTIDE SEQUENCE [LARGE SCALE GENOMIC DNA]</scope>
    <source>
        <strain evidence="13 14">TC2-24</strain>
    </source>
</reference>
<sequence length="888" mass="103852">MKLKFAIRYGTQWGENLYVIVTYRSLDGTEKSCRLAMTTTDGWQWELETSALESRQHPIDSFVYYYQVEDSEGSVLRKEWKMVPRCYHFDSSKNYVLADQWRDIPLQYHLYSNAYRTTAGLPLDDEVKTLRVPLYRKTLLFRVSAPQLSEGQSLAVIGSHPALGSWNTARYLKMTYVGCYDWLLSVDADAIPFPLEYKYVVVDDNTHGLLAWEDGDNRVIDETFLMGLASAPYEEVPMSQAQIRDGAVLVVYGETLRLKEQTWRAAGVAVPLFSLRSTHSYGVGDFGDLRRMVSWAAATGMKLIQLLPVNDTSLSHTWSDSNPYRIISAFALHPQYMDLEALGSLRKKSRMTMYYRQRQELNALPYSDYEAVERVKGAYIREIYDEKGKATIESKEFKRWLEENREWLEPYALWLNRRSAHDDDTLFVYYVQYHLHLQLKTAADEARSKGIFIKGDLPIGVNHESVETSLHPEFFNLDCQMGAPPDTFSQNGQNWRFPTYNWSQTELTTWFRRRLCWMAQYFDAVRIDHVLGFFRIWEIPENAVDGLMGHFSPALPMTVGEIEYFGLSFRKDFLTRPFINDRVLDRLFGLHATYVREHFLVNRSYGLYDLKSAYDTQKKVRAYFEGKGDENSLWIRDGLYRLISGVLFLEDPHQPEMYHPRIGAYREPVFDALTAEEKDAYMRLYNNYYYQRHNHFWASMAIRRLKDIYGESKMLCCAEDLGMLPDGVGHVLDQLRMLSLEIQSMPKQNGFEFAHLNANPYRSVATITTHDMSPLRLWWEESPERTQRYYVTMIQKQGHAPEHLPAHLAEEIVARHLYCPSMLCVLSLQDWLAMDGELRSKSPREERINIPGDTHNRWKYRMHLTLEELLDATRYNNKVRTMITRSKR</sequence>
<dbReference type="RefSeq" id="WP_091914614.1">
    <property type="nucleotide sequence ID" value="NZ_FOIQ01000001.1"/>
</dbReference>
<dbReference type="GO" id="GO:2001070">
    <property type="term" value="F:starch binding"/>
    <property type="evidence" value="ECO:0007669"/>
    <property type="project" value="InterPro"/>
</dbReference>
<dbReference type="EMBL" id="FOIQ01000001">
    <property type="protein sequence ID" value="SEV86843.1"/>
    <property type="molecule type" value="Genomic_DNA"/>
</dbReference>
<dbReference type="PROSITE" id="PS51166">
    <property type="entry name" value="CBM20"/>
    <property type="match status" value="1"/>
</dbReference>
<evidence type="ECO:0000313" key="13">
    <source>
        <dbReference type="EMBL" id="SEV86843.1"/>
    </source>
</evidence>
<gene>
    <name evidence="13" type="ORF">SAMN04487850_0602</name>
</gene>
<dbReference type="GO" id="GO:0004134">
    <property type="term" value="F:4-alpha-glucanotransferase activity"/>
    <property type="evidence" value="ECO:0007669"/>
    <property type="project" value="UniProtKB-EC"/>
</dbReference>
<keyword evidence="7" id="KW-0328">Glycosyltransferase</keyword>
<comment type="similarity">
    <text evidence="3">Belongs to the disproportionating enzyme family.</text>
</comment>
<dbReference type="InterPro" id="IPR002044">
    <property type="entry name" value="CBM20"/>
</dbReference>
<dbReference type="SMART" id="SM01065">
    <property type="entry name" value="CBM_2"/>
    <property type="match status" value="1"/>
</dbReference>
<evidence type="ECO:0000256" key="4">
    <source>
        <dbReference type="ARBA" id="ARBA00012560"/>
    </source>
</evidence>